<dbReference type="GO" id="GO:0040029">
    <property type="term" value="P:epigenetic regulation of gene expression"/>
    <property type="evidence" value="ECO:0007669"/>
    <property type="project" value="UniProtKB-ARBA"/>
</dbReference>
<dbReference type="Pfam" id="PF02928">
    <property type="entry name" value="zf-C5HC2"/>
    <property type="match status" value="1"/>
</dbReference>
<feature type="domain" description="JmjC" evidence="9">
    <location>
        <begin position="247"/>
        <end position="417"/>
    </location>
</feature>
<accession>A0A8B8Z9C8</accession>
<dbReference type="GO" id="GO:0016491">
    <property type="term" value="F:oxidoreductase activity"/>
    <property type="evidence" value="ECO:0007669"/>
    <property type="project" value="UniProtKB-KW"/>
</dbReference>
<dbReference type="GeneID" id="103716374"/>
<dbReference type="Proteomes" id="UP000228380">
    <property type="component" value="Chromosome 17"/>
</dbReference>
<dbReference type="PROSITE" id="PS51184">
    <property type="entry name" value="JMJC"/>
    <property type="match status" value="1"/>
</dbReference>
<evidence type="ECO:0000256" key="6">
    <source>
        <dbReference type="ARBA" id="ARBA00023163"/>
    </source>
</evidence>
<evidence type="ECO:0000256" key="7">
    <source>
        <dbReference type="ARBA" id="ARBA00023242"/>
    </source>
</evidence>
<name>A0A8B8Z9C8_PHODC</name>
<feature type="domain" description="JmjN" evidence="8">
    <location>
        <begin position="100"/>
        <end position="141"/>
    </location>
</feature>
<evidence type="ECO:0000256" key="4">
    <source>
        <dbReference type="ARBA" id="ARBA00023004"/>
    </source>
</evidence>
<evidence type="ECO:0000313" key="10">
    <source>
        <dbReference type="Proteomes" id="UP000228380"/>
    </source>
</evidence>
<keyword evidence="4" id="KW-0408">Iron</keyword>
<dbReference type="SUPFAM" id="SSF51197">
    <property type="entry name" value="Clavaminate synthase-like"/>
    <property type="match status" value="1"/>
</dbReference>
<evidence type="ECO:0000256" key="2">
    <source>
        <dbReference type="ARBA" id="ARBA00022723"/>
    </source>
</evidence>
<dbReference type="GO" id="GO:0000785">
    <property type="term" value="C:chromatin"/>
    <property type="evidence" value="ECO:0007669"/>
    <property type="project" value="TreeGrafter"/>
</dbReference>
<proteinExistence type="predicted"/>
<dbReference type="KEGG" id="pda:103716374"/>
<evidence type="ECO:0000313" key="11">
    <source>
        <dbReference type="RefSeq" id="XP_038970665.1"/>
    </source>
</evidence>
<keyword evidence="3" id="KW-0560">Oxidoreductase</keyword>
<dbReference type="GO" id="GO:0005634">
    <property type="term" value="C:nucleus"/>
    <property type="evidence" value="ECO:0007669"/>
    <property type="project" value="TreeGrafter"/>
</dbReference>
<dbReference type="Gene3D" id="2.60.120.650">
    <property type="entry name" value="Cupin"/>
    <property type="match status" value="1"/>
</dbReference>
<dbReference type="PANTHER" id="PTHR10694">
    <property type="entry name" value="LYSINE-SPECIFIC DEMETHYLASE"/>
    <property type="match status" value="1"/>
</dbReference>
<dbReference type="FunFam" id="2.60.120.650:FF:000016">
    <property type="entry name" value="Lysine-specific demethylase isoform A"/>
    <property type="match status" value="1"/>
</dbReference>
<dbReference type="Pfam" id="PF02373">
    <property type="entry name" value="JmjC"/>
    <property type="match status" value="1"/>
</dbReference>
<dbReference type="GO" id="GO:0046872">
    <property type="term" value="F:metal ion binding"/>
    <property type="evidence" value="ECO:0007669"/>
    <property type="project" value="UniProtKB-KW"/>
</dbReference>
<dbReference type="SMART" id="SM00545">
    <property type="entry name" value="JmjN"/>
    <property type="match status" value="1"/>
</dbReference>
<dbReference type="SMART" id="SM00558">
    <property type="entry name" value="JmjC"/>
    <property type="match status" value="1"/>
</dbReference>
<dbReference type="RefSeq" id="XP_038970665.1">
    <property type="nucleotide sequence ID" value="XM_039114737.1"/>
</dbReference>
<dbReference type="OrthoDB" id="1678912at2759"/>
<evidence type="ECO:0000256" key="5">
    <source>
        <dbReference type="ARBA" id="ARBA00023015"/>
    </source>
</evidence>
<comment type="cofactor">
    <cofactor evidence="1">
        <name>Fe(2+)</name>
        <dbReference type="ChEBI" id="CHEBI:29033"/>
    </cofactor>
</comment>
<evidence type="ECO:0000259" key="8">
    <source>
        <dbReference type="PROSITE" id="PS51183"/>
    </source>
</evidence>
<gene>
    <name evidence="11" type="primary">LOC103716374</name>
</gene>
<protein>
    <submittedName>
        <fullName evidence="11">Lysine-specific demethylase JMJ706-like</fullName>
    </submittedName>
</protein>
<organism evidence="10 11">
    <name type="scientific">Phoenix dactylifera</name>
    <name type="common">Date palm</name>
    <dbReference type="NCBI Taxonomy" id="42345"/>
    <lineage>
        <taxon>Eukaryota</taxon>
        <taxon>Viridiplantae</taxon>
        <taxon>Streptophyta</taxon>
        <taxon>Embryophyta</taxon>
        <taxon>Tracheophyta</taxon>
        <taxon>Spermatophyta</taxon>
        <taxon>Magnoliopsida</taxon>
        <taxon>Liliopsida</taxon>
        <taxon>Arecaceae</taxon>
        <taxon>Coryphoideae</taxon>
        <taxon>Phoeniceae</taxon>
        <taxon>Phoenix</taxon>
    </lineage>
</organism>
<keyword evidence="10" id="KW-1185">Reference proteome</keyword>
<dbReference type="InterPro" id="IPR004198">
    <property type="entry name" value="Znf_C5HC2"/>
</dbReference>
<keyword evidence="6" id="KW-0804">Transcription</keyword>
<dbReference type="InterPro" id="IPR003347">
    <property type="entry name" value="JmjC_dom"/>
</dbReference>
<sequence>MVEGRAPLSREFKNGLEILKRKQLQRLKLSGAPGGEDVTNVLTRSSEDALRTSTSCWTRMQRNADEFSHLGAPLKDACPKHKVEKFDMSNFDWINEIPECPVFCPTKEEFEDPLIYLQKIAPVASKFGICKIISPLNASVPAGVVLLKEKAGFKFTTRVQPLRLAEWDTNDKITFFMSGINYTFKEFEKMANNVFARRYSSAGGLPAKYLEEEFWHEIAHGKTEFVEYACDVDGSAFSSSPSDQLGKSKWNLKRFSRLPNSVLQLLGEAIPGVTDPMLYIGMLFSMFAWHVEDHYLYSINYHHCGASKTWYGVPGHAASSFEKVVQKHVYAHEVLSTDGDDAVFDTLIGKTTMFPPNILLEHDVPVYKAVQRPGEFIITFPRAYHAGFSHGFNCGEAVNFAIGDWFPLGSVASQRYALLNRTPLLPYEELLCKEAMLLYRRLSNLDATNLAPLVKDLPSQRCVKVPFVQLMRTQHFAHWFLMKLGACMRYSPDVPGTVLCSLCQRDCYISYVKCNCNAQPICIYHEKEIKSCYCGGNRVVFLRMDLLALEAVSQKFEQEDGILREFQKQVKDDQCLQPNFFLSTEGDGYEPYCNIKFKASNGNEEQPEIHSQSLDCALQRECINYDAVDSMLSSAVSNLSSSQELLDGFSLYNNGCTNSNRDKLVPTKRSRNVSHTASGPIQLILPPNKCRAAYHSDSSVISVLHDSDDSDSEIFRVKRRSTMSIVRKTESDMMSPRLPEKQVFKQLRRCRSDERAMHLPSLKDRQPPQDAKLAIIDDATKLKFKVQNRKEVHHSSLGDTIRESAFMDSGPKVLKVTGSVEQGGFSEKS</sequence>
<dbReference type="PROSITE" id="PS51183">
    <property type="entry name" value="JMJN"/>
    <property type="match status" value="1"/>
</dbReference>
<reference evidence="11" key="2">
    <citation type="submission" date="2025-08" db="UniProtKB">
        <authorList>
            <consortium name="RefSeq"/>
        </authorList>
    </citation>
    <scope>IDENTIFICATION</scope>
    <source>
        <tissue evidence="11">Young leaves</tissue>
    </source>
</reference>
<evidence type="ECO:0000256" key="3">
    <source>
        <dbReference type="ARBA" id="ARBA00023002"/>
    </source>
</evidence>
<evidence type="ECO:0000256" key="1">
    <source>
        <dbReference type="ARBA" id="ARBA00001954"/>
    </source>
</evidence>
<keyword evidence="5" id="KW-0805">Transcription regulation</keyword>
<dbReference type="AlphaFoldDB" id="A0A8B8Z9C8"/>
<dbReference type="GO" id="GO:0141052">
    <property type="term" value="F:histone H3 demethylase activity"/>
    <property type="evidence" value="ECO:0007669"/>
    <property type="project" value="UniProtKB-ARBA"/>
</dbReference>
<dbReference type="InterPro" id="IPR003349">
    <property type="entry name" value="JmjN"/>
</dbReference>
<keyword evidence="2" id="KW-0479">Metal-binding</keyword>
<dbReference type="PANTHER" id="PTHR10694:SF33">
    <property type="entry name" value="LYSINE-SPECIFIC DEMETHYLASE 5"/>
    <property type="match status" value="1"/>
</dbReference>
<evidence type="ECO:0000259" key="9">
    <source>
        <dbReference type="PROSITE" id="PS51184"/>
    </source>
</evidence>
<keyword evidence="7" id="KW-0539">Nucleus</keyword>
<dbReference type="Pfam" id="PF02375">
    <property type="entry name" value="JmjN"/>
    <property type="match status" value="1"/>
</dbReference>
<reference evidence="10" key="1">
    <citation type="journal article" date="2019" name="Nat. Commun.">
        <title>Genome-wide association mapping of date palm fruit traits.</title>
        <authorList>
            <person name="Hazzouri K.M."/>
            <person name="Gros-Balthazard M."/>
            <person name="Flowers J.M."/>
            <person name="Copetti D."/>
            <person name="Lemansour A."/>
            <person name="Lebrun M."/>
            <person name="Masmoudi K."/>
            <person name="Ferrand S."/>
            <person name="Dhar M.I."/>
            <person name="Fresquez Z.A."/>
            <person name="Rosas U."/>
            <person name="Zhang J."/>
            <person name="Talag J."/>
            <person name="Lee S."/>
            <person name="Kudrna D."/>
            <person name="Powell R.F."/>
            <person name="Leitch I.J."/>
            <person name="Krueger R.R."/>
            <person name="Wing R.A."/>
            <person name="Amiri K.M.A."/>
            <person name="Purugganan M.D."/>
        </authorList>
    </citation>
    <scope>NUCLEOTIDE SEQUENCE [LARGE SCALE GENOMIC DNA]</scope>
    <source>
        <strain evidence="10">cv. Khalas</strain>
    </source>
</reference>